<dbReference type="EMBL" id="KZ989445">
    <property type="protein sequence ID" value="RKP26360.1"/>
    <property type="molecule type" value="Genomic_DNA"/>
</dbReference>
<protein>
    <submittedName>
        <fullName evidence="2">Uncharacterized protein</fullName>
    </submittedName>
</protein>
<accession>A0A4P9Z482</accession>
<dbReference type="InterPro" id="IPR011990">
    <property type="entry name" value="TPR-like_helical_dom_sf"/>
</dbReference>
<gene>
    <name evidence="2" type="ORF">SYNPS1DRAFT_27947</name>
</gene>
<dbReference type="Gene3D" id="1.25.40.10">
    <property type="entry name" value="Tetratricopeptide repeat domain"/>
    <property type="match status" value="1"/>
</dbReference>
<dbReference type="OrthoDB" id="10432903at2759"/>
<name>A0A4P9Z482_9FUNG</name>
<dbReference type="AlphaFoldDB" id="A0A4P9Z482"/>
<proteinExistence type="predicted"/>
<reference evidence="3" key="1">
    <citation type="journal article" date="2018" name="Nat. Microbiol.">
        <title>Leveraging single-cell genomics to expand the fungal tree of life.</title>
        <authorList>
            <person name="Ahrendt S.R."/>
            <person name="Quandt C.A."/>
            <person name="Ciobanu D."/>
            <person name="Clum A."/>
            <person name="Salamov A."/>
            <person name="Andreopoulos B."/>
            <person name="Cheng J.F."/>
            <person name="Woyke T."/>
            <person name="Pelin A."/>
            <person name="Henrissat B."/>
            <person name="Reynolds N.K."/>
            <person name="Benny G.L."/>
            <person name="Smith M.E."/>
            <person name="James T.Y."/>
            <person name="Grigoriev I.V."/>
        </authorList>
    </citation>
    <scope>NUCLEOTIDE SEQUENCE [LARGE SCALE GENOMIC DNA]</scope>
    <source>
        <strain evidence="3">Benny S71-1</strain>
    </source>
</reference>
<evidence type="ECO:0000256" key="1">
    <source>
        <dbReference type="SAM" id="MobiDB-lite"/>
    </source>
</evidence>
<feature type="region of interest" description="Disordered" evidence="1">
    <location>
        <begin position="1"/>
        <end position="44"/>
    </location>
</feature>
<evidence type="ECO:0000313" key="2">
    <source>
        <dbReference type="EMBL" id="RKP26360.1"/>
    </source>
</evidence>
<keyword evidence="3" id="KW-1185">Reference proteome</keyword>
<evidence type="ECO:0000313" key="3">
    <source>
        <dbReference type="Proteomes" id="UP000278143"/>
    </source>
</evidence>
<dbReference type="Proteomes" id="UP000278143">
    <property type="component" value="Unassembled WGS sequence"/>
</dbReference>
<organism evidence="2 3">
    <name type="scientific">Syncephalis pseudoplumigaleata</name>
    <dbReference type="NCBI Taxonomy" id="1712513"/>
    <lineage>
        <taxon>Eukaryota</taxon>
        <taxon>Fungi</taxon>
        <taxon>Fungi incertae sedis</taxon>
        <taxon>Zoopagomycota</taxon>
        <taxon>Zoopagomycotina</taxon>
        <taxon>Zoopagomycetes</taxon>
        <taxon>Zoopagales</taxon>
        <taxon>Piptocephalidaceae</taxon>
        <taxon>Syncephalis</taxon>
    </lineage>
</organism>
<sequence length="421" mass="47743">MSSAARNRPGIHSTRRSAGACPSKHKASATIDRSATAAPPLSIPGKRYQYGHTSYRNWFQAKPVHRHERTKQRMVAPVRVVQQPPLVSIGSVATGLNRAASHHIALRLLATFYEAMAADAPATELLASYKRLRPHHLQAELRRRDYRHLLRRFASDADVSVADMLLLLEDMRVCGLSPGISDYQLAMWAACHVRDWSTVGMLWARMHAARLQPDSLGFAVMLRMAAHTSPWLDAEDYMDGGHVADPTNHARKQRKRRMYMARHSYNPQQNAWLRVTEHLLERMRSTDVAWTPEAWAALVAGQAACGSLQALGRVLRQMQHRAVPCLPYAADAVIRRILSIDVLLADELSVHLPNLPARTFGRLMEEFAAIGDYPRFHGVLQRALHRNYVPRPEYIIPLLHRLRARMRHLKKMATPIRYARP</sequence>